<accession>A0A371EJL6</accession>
<name>A0A371EJL6_MUCPR</name>
<comment type="caution">
    <text evidence="2">The sequence shown here is derived from an EMBL/GenBank/DDBJ whole genome shotgun (WGS) entry which is preliminary data.</text>
</comment>
<evidence type="ECO:0000313" key="3">
    <source>
        <dbReference type="Proteomes" id="UP000257109"/>
    </source>
</evidence>
<feature type="non-terminal residue" evidence="2">
    <location>
        <position position="1"/>
    </location>
</feature>
<dbReference type="AlphaFoldDB" id="A0A371EJL6"/>
<keyword evidence="3" id="KW-1185">Reference proteome</keyword>
<organism evidence="2 3">
    <name type="scientific">Mucuna pruriens</name>
    <name type="common">Velvet bean</name>
    <name type="synonym">Dolichos pruriens</name>
    <dbReference type="NCBI Taxonomy" id="157652"/>
    <lineage>
        <taxon>Eukaryota</taxon>
        <taxon>Viridiplantae</taxon>
        <taxon>Streptophyta</taxon>
        <taxon>Embryophyta</taxon>
        <taxon>Tracheophyta</taxon>
        <taxon>Spermatophyta</taxon>
        <taxon>Magnoliopsida</taxon>
        <taxon>eudicotyledons</taxon>
        <taxon>Gunneridae</taxon>
        <taxon>Pentapetalae</taxon>
        <taxon>rosids</taxon>
        <taxon>fabids</taxon>
        <taxon>Fabales</taxon>
        <taxon>Fabaceae</taxon>
        <taxon>Papilionoideae</taxon>
        <taxon>50 kb inversion clade</taxon>
        <taxon>NPAAA clade</taxon>
        <taxon>indigoferoid/millettioid clade</taxon>
        <taxon>Phaseoleae</taxon>
        <taxon>Mucuna</taxon>
    </lineage>
</organism>
<protein>
    <submittedName>
        <fullName evidence="2">Ribonuclease H protein</fullName>
    </submittedName>
</protein>
<sequence length="211" mass="25013">MMRLFGQSPQIENSLPRKHDPSFKIIWKLRVPKCVWFHVWKVCKNILVMNKQRLKRHIAQLTKCPVCVERSESTIHLMQDCIKVRNAWCRLLGGRYPSRFFLDNVMKWVHMNLKPSEHLLILYGKTRIIWYSKVNSYETRRTNNGKTTCGRMIHDHSFIYMLGYSTHIDSYSIILAKLWDSKKRLTLAHARGLTNICIELDSQEILNLIID</sequence>
<dbReference type="EMBL" id="QJKJ01013530">
    <property type="protein sequence ID" value="RDX66240.1"/>
    <property type="molecule type" value="Genomic_DNA"/>
</dbReference>
<feature type="domain" description="Reverse transcriptase zinc-binding" evidence="1">
    <location>
        <begin position="18"/>
        <end position="88"/>
    </location>
</feature>
<dbReference type="Proteomes" id="UP000257109">
    <property type="component" value="Unassembled WGS sequence"/>
</dbReference>
<evidence type="ECO:0000259" key="1">
    <source>
        <dbReference type="Pfam" id="PF13966"/>
    </source>
</evidence>
<dbReference type="Pfam" id="PF13966">
    <property type="entry name" value="zf-RVT"/>
    <property type="match status" value="1"/>
</dbReference>
<proteinExistence type="predicted"/>
<dbReference type="OrthoDB" id="1751956at2759"/>
<reference evidence="2" key="1">
    <citation type="submission" date="2018-05" db="EMBL/GenBank/DDBJ databases">
        <title>Draft genome of Mucuna pruriens seed.</title>
        <authorList>
            <person name="Nnadi N.E."/>
            <person name="Vos R."/>
            <person name="Hasami M.H."/>
            <person name="Devisetty U.K."/>
            <person name="Aguiy J.C."/>
        </authorList>
    </citation>
    <scope>NUCLEOTIDE SEQUENCE [LARGE SCALE GENOMIC DNA]</scope>
    <source>
        <strain evidence="2">JCA_2017</strain>
    </source>
</reference>
<dbReference type="InterPro" id="IPR026960">
    <property type="entry name" value="RVT-Znf"/>
</dbReference>
<gene>
    <name evidence="2" type="ORF">CR513_55014</name>
</gene>
<evidence type="ECO:0000313" key="2">
    <source>
        <dbReference type="EMBL" id="RDX66240.1"/>
    </source>
</evidence>
<dbReference type="STRING" id="157652.A0A371EJL6"/>